<keyword evidence="3" id="KW-1185">Reference proteome</keyword>
<dbReference type="Proteomes" id="UP000000391">
    <property type="component" value="Plasmid pMETEV01"/>
</dbReference>
<evidence type="ECO:0000313" key="2">
    <source>
        <dbReference type="EMBL" id="ADI75112.1"/>
    </source>
</evidence>
<geneLocation type="plasmid" evidence="2 3">
    <name>pMETEV01</name>
</geneLocation>
<feature type="domain" description="Restriction endonuclease type IV Mrr" evidence="1">
    <location>
        <begin position="251"/>
        <end position="362"/>
    </location>
</feature>
<dbReference type="InterPro" id="IPR011335">
    <property type="entry name" value="Restrct_endonuc-II-like"/>
</dbReference>
<dbReference type="PANTHER" id="PTHR30015">
    <property type="entry name" value="MRR RESTRICTION SYSTEM PROTEIN"/>
    <property type="match status" value="1"/>
</dbReference>
<dbReference type="InterPro" id="IPR011856">
    <property type="entry name" value="tRNA_endonuc-like_dom_sf"/>
</dbReference>
<sequence length="373" mass="43393">MNNEQNNTMDNLEIKGALVNHGEKAVEPLINCLKETYPNSEIKDILADIREPAVIQVKEEIRNDENSEELIREFLSILENNDSAVPFVLHELRNKLPRPETIHHRIKIFTYKSILNRHSKYTANLIIDYLRHEEREMIKELSTLVYFRESVEDEREILIEIFQELEPEAIDPIINALNENWDPETRELLEDMLKDEDFEDRLQEYLKETDDLMFKCQIAEIICEIGNVPLKDILLLISRDGEDEELPDNPDKLTPKELEQAVCKIYRDKGYYASRTKKTNDKDQGADVILTKLGSKRIAVQVKQSSSKVGNSAVQEVVASMRYYLCNSAMVVTNNYYTSEAVDLAKANDVKLINREELRNLIISHHKLFKKEE</sequence>
<dbReference type="GO" id="GO:0003677">
    <property type="term" value="F:DNA binding"/>
    <property type="evidence" value="ECO:0007669"/>
    <property type="project" value="InterPro"/>
</dbReference>
<dbReference type="RefSeq" id="WP_013195677.1">
    <property type="nucleotide sequence ID" value="NC_014254.1"/>
</dbReference>
<keyword evidence="2" id="KW-0540">Nuclease</keyword>
<evidence type="ECO:0000259" key="1">
    <source>
        <dbReference type="Pfam" id="PF04471"/>
    </source>
</evidence>
<dbReference type="Pfam" id="PF04471">
    <property type="entry name" value="Mrr_cat"/>
    <property type="match status" value="1"/>
</dbReference>
<accession>D7EBZ0</accession>
<dbReference type="GO" id="GO:0015666">
    <property type="term" value="F:restriction endodeoxyribonuclease activity"/>
    <property type="evidence" value="ECO:0007669"/>
    <property type="project" value="TreeGrafter"/>
</dbReference>
<organism evidence="2 3">
    <name type="scientific">Methanohalobium evestigatum (strain ATCC BAA-1072 / DSM 3721 / NBRC 107634 / OCM 161 / Z-7303)</name>
    <dbReference type="NCBI Taxonomy" id="644295"/>
    <lineage>
        <taxon>Archaea</taxon>
        <taxon>Methanobacteriati</taxon>
        <taxon>Methanobacteriota</taxon>
        <taxon>Stenosarchaea group</taxon>
        <taxon>Methanomicrobia</taxon>
        <taxon>Methanosarcinales</taxon>
        <taxon>Methanosarcinaceae</taxon>
        <taxon>Methanohalobium</taxon>
    </lineage>
</organism>
<dbReference type="InterPro" id="IPR052906">
    <property type="entry name" value="Type_IV_Methyl-Rstrct_Enzyme"/>
</dbReference>
<keyword evidence="2" id="KW-0614">Plasmid</keyword>
<dbReference type="PANTHER" id="PTHR30015:SF6">
    <property type="entry name" value="SLL1429 PROTEIN"/>
    <property type="match status" value="1"/>
</dbReference>
<name>D7EBZ0_METEZ</name>
<keyword evidence="2" id="KW-0255">Endonuclease</keyword>
<reference evidence="2 3" key="1">
    <citation type="submission" date="2010-06" db="EMBL/GenBank/DDBJ databases">
        <title>Complete sequence plasmid of Methanohalobium evestigatum Z-7303.</title>
        <authorList>
            <consortium name="US DOE Joint Genome Institute"/>
            <person name="Lucas S."/>
            <person name="Copeland A."/>
            <person name="Lapidus A."/>
            <person name="Cheng J.-F."/>
            <person name="Bruce D."/>
            <person name="Goodwin L."/>
            <person name="Pitluck S."/>
            <person name="Saunders E."/>
            <person name="Detter J.C."/>
            <person name="Han C."/>
            <person name="Tapia R."/>
            <person name="Land M."/>
            <person name="Hauser L."/>
            <person name="Kyrpides N."/>
            <person name="Mikhailova N."/>
            <person name="Sieprawska-Lupa M."/>
            <person name="Whitman W.B."/>
            <person name="Anderson I."/>
            <person name="Woyke T."/>
        </authorList>
    </citation>
    <scope>NUCLEOTIDE SEQUENCE [LARGE SCALE GENOMIC DNA]</scope>
    <source>
        <strain evidence="3">ATCC BAA-1072 / DSM 3721 / NBRC 107634 / OCM 161 / Z-7303</strain>
        <plasmid evidence="3">Plasmid pMETEV01</plasmid>
    </source>
</reference>
<dbReference type="SUPFAM" id="SSF52980">
    <property type="entry name" value="Restriction endonuclease-like"/>
    <property type="match status" value="1"/>
</dbReference>
<protein>
    <submittedName>
        <fullName evidence="2">Restriction endonuclease</fullName>
    </submittedName>
</protein>
<dbReference type="AlphaFoldDB" id="D7EBZ0"/>
<evidence type="ECO:0000313" key="3">
    <source>
        <dbReference type="Proteomes" id="UP000000391"/>
    </source>
</evidence>
<dbReference type="GeneID" id="9347957"/>
<dbReference type="KEGG" id="mev:Metev_2297"/>
<dbReference type="Gene3D" id="3.40.1350.10">
    <property type="match status" value="1"/>
</dbReference>
<dbReference type="HOGENOM" id="CLU_741044_0_0_2"/>
<keyword evidence="2" id="KW-0378">Hydrolase</keyword>
<gene>
    <name evidence="2" type="ordered locus">Metev_2297</name>
</gene>
<dbReference type="EMBL" id="CP002070">
    <property type="protein sequence ID" value="ADI75112.1"/>
    <property type="molecule type" value="Genomic_DNA"/>
</dbReference>
<dbReference type="GO" id="GO:0009307">
    <property type="term" value="P:DNA restriction-modification system"/>
    <property type="evidence" value="ECO:0007669"/>
    <property type="project" value="InterPro"/>
</dbReference>
<proteinExistence type="predicted"/>
<dbReference type="InterPro" id="IPR007560">
    <property type="entry name" value="Restrct_endonuc_IV_Mrr"/>
</dbReference>